<dbReference type="PANTHER" id="PTHR48081">
    <property type="entry name" value="AB HYDROLASE SUPERFAMILY PROTEIN C4A8.06C"/>
    <property type="match status" value="1"/>
</dbReference>
<dbReference type="GO" id="GO:0016787">
    <property type="term" value="F:hydrolase activity"/>
    <property type="evidence" value="ECO:0007669"/>
    <property type="project" value="UniProtKB-KW"/>
</dbReference>
<keyword evidence="1 4" id="KW-0378">Hydrolase</keyword>
<proteinExistence type="predicted"/>
<feature type="signal peptide" evidence="2">
    <location>
        <begin position="1"/>
        <end position="21"/>
    </location>
</feature>
<keyword evidence="2" id="KW-0732">Signal</keyword>
<dbReference type="Pfam" id="PF01738">
    <property type="entry name" value="DLH"/>
    <property type="match status" value="1"/>
</dbReference>
<dbReference type="InterPro" id="IPR002925">
    <property type="entry name" value="Dienelactn_hydro"/>
</dbReference>
<evidence type="ECO:0000256" key="1">
    <source>
        <dbReference type="ARBA" id="ARBA00022801"/>
    </source>
</evidence>
<evidence type="ECO:0000313" key="4">
    <source>
        <dbReference type="EMBL" id="MFC5862766.1"/>
    </source>
</evidence>
<dbReference type="EMBL" id="JBHSPH010000002">
    <property type="protein sequence ID" value="MFC5862766.1"/>
    <property type="molecule type" value="Genomic_DNA"/>
</dbReference>
<evidence type="ECO:0000256" key="2">
    <source>
        <dbReference type="SAM" id="SignalP"/>
    </source>
</evidence>
<dbReference type="Proteomes" id="UP001596091">
    <property type="component" value="Unassembled WGS sequence"/>
</dbReference>
<dbReference type="InterPro" id="IPR029058">
    <property type="entry name" value="AB_hydrolase_fold"/>
</dbReference>
<dbReference type="PANTHER" id="PTHR48081:SF6">
    <property type="entry name" value="PEPTIDASE S9 PROLYL OLIGOPEPTIDASE CATALYTIC DOMAIN-CONTAINING PROTEIN"/>
    <property type="match status" value="1"/>
</dbReference>
<dbReference type="SUPFAM" id="SSF53474">
    <property type="entry name" value="alpha/beta-Hydrolases"/>
    <property type="match status" value="1"/>
</dbReference>
<dbReference type="Gene3D" id="3.40.50.1820">
    <property type="entry name" value="alpha/beta hydrolase"/>
    <property type="match status" value="1"/>
</dbReference>
<accession>A0ABW1EEP8</accession>
<evidence type="ECO:0000259" key="3">
    <source>
        <dbReference type="Pfam" id="PF01738"/>
    </source>
</evidence>
<gene>
    <name evidence="4" type="ORF">ACFPT7_10730</name>
</gene>
<dbReference type="InterPro" id="IPR050300">
    <property type="entry name" value="GDXG_lipolytic_enzyme"/>
</dbReference>
<name>A0ABW1EEP8_9BACT</name>
<organism evidence="4 5">
    <name type="scientific">Acidicapsa dinghuensis</name>
    <dbReference type="NCBI Taxonomy" id="2218256"/>
    <lineage>
        <taxon>Bacteria</taxon>
        <taxon>Pseudomonadati</taxon>
        <taxon>Acidobacteriota</taxon>
        <taxon>Terriglobia</taxon>
        <taxon>Terriglobales</taxon>
        <taxon>Acidobacteriaceae</taxon>
        <taxon>Acidicapsa</taxon>
    </lineage>
</organism>
<dbReference type="RefSeq" id="WP_263336615.1">
    <property type="nucleotide sequence ID" value="NZ_JAGSYH010000003.1"/>
</dbReference>
<feature type="domain" description="Dienelactone hydrolase" evidence="3">
    <location>
        <begin position="95"/>
        <end position="265"/>
    </location>
</feature>
<reference evidence="5" key="1">
    <citation type="journal article" date="2019" name="Int. J. Syst. Evol. Microbiol.">
        <title>The Global Catalogue of Microorganisms (GCM) 10K type strain sequencing project: providing services to taxonomists for standard genome sequencing and annotation.</title>
        <authorList>
            <consortium name="The Broad Institute Genomics Platform"/>
            <consortium name="The Broad Institute Genome Sequencing Center for Infectious Disease"/>
            <person name="Wu L."/>
            <person name="Ma J."/>
        </authorList>
    </citation>
    <scope>NUCLEOTIDE SEQUENCE [LARGE SCALE GENOMIC DNA]</scope>
    <source>
        <strain evidence="5">JCM 4087</strain>
    </source>
</reference>
<keyword evidence="5" id="KW-1185">Reference proteome</keyword>
<comment type="caution">
    <text evidence="4">The sequence shown here is derived from an EMBL/GenBank/DDBJ whole genome shotgun (WGS) entry which is preliminary data.</text>
</comment>
<evidence type="ECO:0000313" key="5">
    <source>
        <dbReference type="Proteomes" id="UP001596091"/>
    </source>
</evidence>
<protein>
    <submittedName>
        <fullName evidence="4">Alpha/beta hydrolase</fullName>
    </submittedName>
</protein>
<sequence>MKIRPISLILFAISLAATVYAQDVIHLYPADAATPPSYPEKEYYSNVWHTEVVTNVTQPTLTVFRPSPDVKNGSAIVICPGGGFMALSISSEGTDVARYLAARGMTAFVLKYRLAHTGEDATAEFGTLYQDKAKFGEMMKTVVPQSVADGLAAVTYVRQHASDYGIATDRVGIIGFSAGGTVAAEVAFRYRPEGRPAFAAPIYSGGLPADIPVPTDAPPMFIAAATDDNLGLAPRSIDLYQRWTAAHKSAELHMYVKGGHGFGMHIQHIPTDNWIDRFAEWLTTEGFLTK</sequence>
<feature type="chain" id="PRO_5045142403" evidence="2">
    <location>
        <begin position="22"/>
        <end position="290"/>
    </location>
</feature>